<evidence type="ECO:0000313" key="2">
    <source>
        <dbReference type="EMBL" id="KPJ01144.1"/>
    </source>
</evidence>
<name>A0A0N1I305_PAPXU</name>
<feature type="region of interest" description="Disordered" evidence="1">
    <location>
        <begin position="76"/>
        <end position="112"/>
    </location>
</feature>
<evidence type="ECO:0000313" key="3">
    <source>
        <dbReference type="Proteomes" id="UP000053268"/>
    </source>
</evidence>
<organism evidence="2 3">
    <name type="scientific">Papilio xuthus</name>
    <name type="common">Asian swallowtail butterfly</name>
    <dbReference type="NCBI Taxonomy" id="66420"/>
    <lineage>
        <taxon>Eukaryota</taxon>
        <taxon>Metazoa</taxon>
        <taxon>Ecdysozoa</taxon>
        <taxon>Arthropoda</taxon>
        <taxon>Hexapoda</taxon>
        <taxon>Insecta</taxon>
        <taxon>Pterygota</taxon>
        <taxon>Neoptera</taxon>
        <taxon>Endopterygota</taxon>
        <taxon>Lepidoptera</taxon>
        <taxon>Glossata</taxon>
        <taxon>Ditrysia</taxon>
        <taxon>Papilionoidea</taxon>
        <taxon>Papilionidae</taxon>
        <taxon>Papilioninae</taxon>
        <taxon>Papilio</taxon>
    </lineage>
</organism>
<dbReference type="AlphaFoldDB" id="A0A0N1I305"/>
<evidence type="ECO:0000256" key="1">
    <source>
        <dbReference type="SAM" id="MobiDB-lite"/>
    </source>
</evidence>
<dbReference type="EMBL" id="KQ459388">
    <property type="protein sequence ID" value="KPJ01144.1"/>
    <property type="molecule type" value="Genomic_DNA"/>
</dbReference>
<dbReference type="Proteomes" id="UP000053268">
    <property type="component" value="Unassembled WGS sequence"/>
</dbReference>
<keyword evidence="3" id="KW-1185">Reference proteome</keyword>
<accession>A0A0N1I305</accession>
<gene>
    <name evidence="2" type="ORF">RR46_00909</name>
</gene>
<feature type="compositionally biased region" description="Low complexity" evidence="1">
    <location>
        <begin position="89"/>
        <end position="100"/>
    </location>
</feature>
<proteinExistence type="predicted"/>
<protein>
    <submittedName>
        <fullName evidence="2">Uncharacterized protein</fullName>
    </submittedName>
</protein>
<sequence>MEKINEFIKKSVLTTKSSWEHFTTLRPHIMFCTSFSPNNLKLVGNCCATLFTRPLSLRGTGNLVEALSRRFLLRRARSAAAQPPRPAAPHRTPPTLSHPAHPAHPAHPMYLE</sequence>
<reference evidence="2 3" key="1">
    <citation type="journal article" date="2015" name="Nat. Commun.">
        <title>Outbred genome sequencing and CRISPR/Cas9 gene editing in butterflies.</title>
        <authorList>
            <person name="Li X."/>
            <person name="Fan D."/>
            <person name="Zhang W."/>
            <person name="Liu G."/>
            <person name="Zhang L."/>
            <person name="Zhao L."/>
            <person name="Fang X."/>
            <person name="Chen L."/>
            <person name="Dong Y."/>
            <person name="Chen Y."/>
            <person name="Ding Y."/>
            <person name="Zhao R."/>
            <person name="Feng M."/>
            <person name="Zhu Y."/>
            <person name="Feng Y."/>
            <person name="Jiang X."/>
            <person name="Zhu D."/>
            <person name="Xiang H."/>
            <person name="Feng X."/>
            <person name="Li S."/>
            <person name="Wang J."/>
            <person name="Zhang G."/>
            <person name="Kronforst M.R."/>
            <person name="Wang W."/>
        </authorList>
    </citation>
    <scope>NUCLEOTIDE SEQUENCE [LARGE SCALE GENOMIC DNA]</scope>
    <source>
        <strain evidence="2">Ya'a_city_454_Px</strain>
        <tissue evidence="2">Whole body</tissue>
    </source>
</reference>